<protein>
    <submittedName>
        <fullName evidence="2">Uncharacterized protein</fullName>
    </submittedName>
</protein>
<dbReference type="AlphaFoldDB" id="A0ABD2M6J5"/>
<name>A0ABD2M6J5_9BILA</name>
<evidence type="ECO:0000313" key="3">
    <source>
        <dbReference type="Proteomes" id="UP001620626"/>
    </source>
</evidence>
<evidence type="ECO:0000256" key="1">
    <source>
        <dbReference type="SAM" id="SignalP"/>
    </source>
</evidence>
<proteinExistence type="predicted"/>
<organism evidence="2 3">
    <name type="scientific">Heterodera trifolii</name>
    <dbReference type="NCBI Taxonomy" id="157864"/>
    <lineage>
        <taxon>Eukaryota</taxon>
        <taxon>Metazoa</taxon>
        <taxon>Ecdysozoa</taxon>
        <taxon>Nematoda</taxon>
        <taxon>Chromadorea</taxon>
        <taxon>Rhabditida</taxon>
        <taxon>Tylenchina</taxon>
        <taxon>Tylenchomorpha</taxon>
        <taxon>Tylenchoidea</taxon>
        <taxon>Heteroderidae</taxon>
        <taxon>Heteroderinae</taxon>
        <taxon>Heterodera</taxon>
    </lineage>
</organism>
<keyword evidence="1" id="KW-0732">Signal</keyword>
<accession>A0ABD2M6J5</accession>
<gene>
    <name evidence="2" type="ORF">niasHT_005070</name>
</gene>
<comment type="caution">
    <text evidence="2">The sequence shown here is derived from an EMBL/GenBank/DDBJ whole genome shotgun (WGS) entry which is preliminary data.</text>
</comment>
<reference evidence="2 3" key="1">
    <citation type="submission" date="2024-10" db="EMBL/GenBank/DDBJ databases">
        <authorList>
            <person name="Kim D."/>
        </authorList>
    </citation>
    <scope>NUCLEOTIDE SEQUENCE [LARGE SCALE GENOMIC DNA]</scope>
    <source>
        <strain evidence="2">BH-2024</strain>
    </source>
</reference>
<dbReference type="EMBL" id="JBICBT010000111">
    <property type="protein sequence ID" value="KAL3123137.1"/>
    <property type="molecule type" value="Genomic_DNA"/>
</dbReference>
<feature type="signal peptide" evidence="1">
    <location>
        <begin position="1"/>
        <end position="25"/>
    </location>
</feature>
<dbReference type="Proteomes" id="UP001620626">
    <property type="component" value="Unassembled WGS sequence"/>
</dbReference>
<evidence type="ECO:0000313" key="2">
    <source>
        <dbReference type="EMBL" id="KAL3123137.1"/>
    </source>
</evidence>
<keyword evidence="3" id="KW-1185">Reference proteome</keyword>
<sequence length="118" mass="13320">MARFFLCSAIFYPLLLLMLFDKIGEKGMVEAGCCCCCNKCCCCPCCCTCCCCHKGPICIKLPCVCPCCCKCCCCCCQPPSCLSCGRRKRAAIRFFKRKAWEKSQAEEKFAKYLFRRSI</sequence>
<feature type="chain" id="PRO_5044870798" evidence="1">
    <location>
        <begin position="26"/>
        <end position="118"/>
    </location>
</feature>